<organism evidence="1 2">
    <name type="scientific">Suillus placidus</name>
    <dbReference type="NCBI Taxonomy" id="48579"/>
    <lineage>
        <taxon>Eukaryota</taxon>
        <taxon>Fungi</taxon>
        <taxon>Dikarya</taxon>
        <taxon>Basidiomycota</taxon>
        <taxon>Agaricomycotina</taxon>
        <taxon>Agaricomycetes</taxon>
        <taxon>Agaricomycetidae</taxon>
        <taxon>Boletales</taxon>
        <taxon>Suillineae</taxon>
        <taxon>Suillaceae</taxon>
        <taxon>Suillus</taxon>
    </lineage>
</organism>
<evidence type="ECO:0000313" key="2">
    <source>
        <dbReference type="Proteomes" id="UP000714275"/>
    </source>
</evidence>
<dbReference type="OrthoDB" id="10357120at2759"/>
<name>A0A9P7A7B9_9AGAM</name>
<evidence type="ECO:0000313" key="1">
    <source>
        <dbReference type="EMBL" id="KAG1783418.1"/>
    </source>
</evidence>
<comment type="caution">
    <text evidence="1">The sequence shown here is derived from an EMBL/GenBank/DDBJ whole genome shotgun (WGS) entry which is preliminary data.</text>
</comment>
<dbReference type="EMBL" id="JABBWD010000002">
    <property type="protein sequence ID" value="KAG1783418.1"/>
    <property type="molecule type" value="Genomic_DNA"/>
</dbReference>
<reference evidence="1" key="1">
    <citation type="journal article" date="2020" name="New Phytol.">
        <title>Comparative genomics reveals dynamic genome evolution in host specialist ectomycorrhizal fungi.</title>
        <authorList>
            <person name="Lofgren L.A."/>
            <person name="Nguyen N.H."/>
            <person name="Vilgalys R."/>
            <person name="Ruytinx J."/>
            <person name="Liao H.L."/>
            <person name="Branco S."/>
            <person name="Kuo A."/>
            <person name="LaButti K."/>
            <person name="Lipzen A."/>
            <person name="Andreopoulos W."/>
            <person name="Pangilinan J."/>
            <person name="Riley R."/>
            <person name="Hundley H."/>
            <person name="Na H."/>
            <person name="Barry K."/>
            <person name="Grigoriev I.V."/>
            <person name="Stajich J.E."/>
            <person name="Kennedy P.G."/>
        </authorList>
    </citation>
    <scope>NUCLEOTIDE SEQUENCE</scope>
    <source>
        <strain evidence="1">DOB743</strain>
    </source>
</reference>
<gene>
    <name evidence="1" type="ORF">EV702DRAFT_1062301</name>
</gene>
<keyword evidence="2" id="KW-1185">Reference proteome</keyword>
<protein>
    <submittedName>
        <fullName evidence="1">Uncharacterized protein</fullName>
    </submittedName>
</protein>
<sequence>MSLSTISSAVHGPYKYHIQISFKTFYEGSTIRLHLICLDVFIFGRSHRCSTMAGKCMRFWIPIPLALFQHRDEDPQVHANGDEGKEGYQNAPSDFMLSRLLRFGDVNMEPSDEVCLYTDYPQVANWKSVLTPPSRGLPKRYSPARICMQQYLLNSPRQTYRQIAGKRLVSSRTRISRSSNIVRSSTRQVDR</sequence>
<accession>A0A9P7A7B9</accession>
<dbReference type="AlphaFoldDB" id="A0A9P7A7B9"/>
<dbReference type="Proteomes" id="UP000714275">
    <property type="component" value="Unassembled WGS sequence"/>
</dbReference>
<proteinExistence type="predicted"/>